<dbReference type="EMBL" id="BA000059">
    <property type="protein sequence ID" value="BAO05166.1"/>
    <property type="molecule type" value="Genomic_DNA"/>
</dbReference>
<sequence>MEIKEMQTDRGFKLIKFEDFYDVKCNIQESSLATEEAIWFGVEDANPRILASKIKEGRTEWAKYPIPDDVLLSTRMHLTREQVKELLPILQKFADTGEI</sequence>
<name>A0A060N3R5_CLOBO</name>
<accession>A0A060N3R5</accession>
<protein>
    <submittedName>
        <fullName evidence="1">Uncharacterized protein</fullName>
    </submittedName>
</protein>
<dbReference type="AlphaFoldDB" id="A0A060N3R5"/>
<dbReference type="HOGENOM" id="CLU_2315296_0_0_9"/>
<proteinExistence type="predicted"/>
<dbReference type="Proteomes" id="UP000054164">
    <property type="component" value="Unassembled WGS sequence"/>
</dbReference>
<organism evidence="1">
    <name type="scientific">Clostridium botulinum B str. Osaka05</name>
    <dbReference type="NCBI Taxonomy" id="1407017"/>
    <lineage>
        <taxon>Bacteria</taxon>
        <taxon>Bacillati</taxon>
        <taxon>Bacillota</taxon>
        <taxon>Clostridia</taxon>
        <taxon>Eubacteriales</taxon>
        <taxon>Clostridiaceae</taxon>
        <taxon>Clostridium</taxon>
    </lineage>
</organism>
<evidence type="ECO:0000313" key="1">
    <source>
        <dbReference type="EMBL" id="BAO05166.1"/>
    </source>
</evidence>
<reference evidence="1" key="1">
    <citation type="submission" date="2013-10" db="EMBL/GenBank/DDBJ databases">
        <title>Draft genome sequence of Clostridium botulinum type B strain Osaka05.</title>
        <authorList>
            <person name="Sakaguchi Y."/>
            <person name="Hosomi K."/>
            <person name="Uchiyama J."/>
            <person name="Ogura Y."/>
            <person name="Sakaguchi M."/>
            <person name="Kohda T."/>
            <person name="Mukamoto M."/>
            <person name="Misawa N."/>
            <person name="Matsuzaki S."/>
            <person name="Hayashi T."/>
            <person name="Kozaki S."/>
        </authorList>
    </citation>
    <scope>NUCLEOTIDE SEQUENCE</scope>
    <source>
        <strain evidence="1">Osaka05</strain>
    </source>
</reference>
<gene>
    <name evidence="1" type="ORF">CBO05P2_141</name>
</gene>